<dbReference type="Proteomes" id="UP000054560">
    <property type="component" value="Unassembled WGS sequence"/>
</dbReference>
<feature type="compositionally biased region" description="Polar residues" evidence="1">
    <location>
        <begin position="210"/>
        <end position="229"/>
    </location>
</feature>
<evidence type="ECO:0000313" key="3">
    <source>
        <dbReference type="Proteomes" id="UP000054560"/>
    </source>
</evidence>
<gene>
    <name evidence="2" type="ORF">SARC_14048</name>
</gene>
<organism evidence="2 3">
    <name type="scientific">Sphaeroforma arctica JP610</name>
    <dbReference type="NCBI Taxonomy" id="667725"/>
    <lineage>
        <taxon>Eukaryota</taxon>
        <taxon>Ichthyosporea</taxon>
        <taxon>Ichthyophonida</taxon>
        <taxon>Sphaeroforma</taxon>
    </lineage>
</organism>
<dbReference type="AlphaFoldDB" id="A0A0L0F9J4"/>
<feature type="compositionally biased region" description="Polar residues" evidence="1">
    <location>
        <begin position="246"/>
        <end position="267"/>
    </location>
</feature>
<name>A0A0L0F9J4_9EUKA</name>
<feature type="region of interest" description="Disordered" evidence="1">
    <location>
        <begin position="1"/>
        <end position="164"/>
    </location>
</feature>
<evidence type="ECO:0000256" key="1">
    <source>
        <dbReference type="SAM" id="MobiDB-lite"/>
    </source>
</evidence>
<sequence>MRGMAASAGKAPPIDKEDLRKPGKLGNGPNRRAAQAEYERLSRIALENMPEQGEEAVATSPLAITEGTDSDNGVHLPQSHNDQRHQQQRQHTHQHTKHTGALAVSNGHHKHDPNGRVPELRSSANHENYPVRGTGRGEPAGNTNSRQNNGNSNSNTYASGSSKQMNNIVGANNERVNENAKATHSGENAVVQVSAPDGGHSAPGPHNGIGPNSMSRGAAANGSTNSTHMGTVTTGSGNNNTATGNQHTVTRPQGSTHATAQWNAALSTTGGNGVNNNANTGGGIRARTYPSGNASPSVGSANAGMAANASPGMRPVNGAQAAGVEGGDSRGVGVGVGVASATHNSSGNSMASMAVNGHARPNNTHSSTRGQAQKTATSANRPVTVGSHSTGIPHTHSATAQPRKAGVSTTAAPYISGGNGSGTVHDTHRAAIAGIDAGMDNASTHAKGSPTVLSRPSATGAPDNTHTVISTAASQYANANAGIGTSAGANTATDTSTGAGAPGSVTMNIHAELPVPKKLPGMDMSVPGGKGYRANQNAVYNAKNGKKPGTSGGGSNSQKRTISGQNG</sequence>
<feature type="non-terminal residue" evidence="2">
    <location>
        <position position="567"/>
    </location>
</feature>
<evidence type="ECO:0000313" key="2">
    <source>
        <dbReference type="EMBL" id="KNC73394.1"/>
    </source>
</evidence>
<reference evidence="2 3" key="1">
    <citation type="submission" date="2011-02" db="EMBL/GenBank/DDBJ databases">
        <title>The Genome Sequence of Sphaeroforma arctica JP610.</title>
        <authorList>
            <consortium name="The Broad Institute Genome Sequencing Platform"/>
            <person name="Russ C."/>
            <person name="Cuomo C."/>
            <person name="Young S.K."/>
            <person name="Zeng Q."/>
            <person name="Gargeya S."/>
            <person name="Alvarado L."/>
            <person name="Berlin A."/>
            <person name="Chapman S.B."/>
            <person name="Chen Z."/>
            <person name="Freedman E."/>
            <person name="Gellesch M."/>
            <person name="Goldberg J."/>
            <person name="Griggs A."/>
            <person name="Gujja S."/>
            <person name="Heilman E."/>
            <person name="Heiman D."/>
            <person name="Howarth C."/>
            <person name="Mehta T."/>
            <person name="Neiman D."/>
            <person name="Pearson M."/>
            <person name="Roberts A."/>
            <person name="Saif S."/>
            <person name="Shea T."/>
            <person name="Shenoy N."/>
            <person name="Sisk P."/>
            <person name="Stolte C."/>
            <person name="Sykes S."/>
            <person name="White J."/>
            <person name="Yandava C."/>
            <person name="Burger G."/>
            <person name="Gray M.W."/>
            <person name="Holland P.W.H."/>
            <person name="King N."/>
            <person name="Lang F.B.F."/>
            <person name="Roger A.J."/>
            <person name="Ruiz-Trillo I."/>
            <person name="Haas B."/>
            <person name="Nusbaum C."/>
            <person name="Birren B."/>
        </authorList>
    </citation>
    <scope>NUCLEOTIDE SEQUENCE [LARGE SCALE GENOMIC DNA]</scope>
    <source>
        <strain evidence="2 3">JP610</strain>
    </source>
</reference>
<dbReference type="EMBL" id="KQ245669">
    <property type="protein sequence ID" value="KNC73394.1"/>
    <property type="molecule type" value="Genomic_DNA"/>
</dbReference>
<keyword evidence="3" id="KW-1185">Reference proteome</keyword>
<feature type="compositionally biased region" description="Polar residues" evidence="1">
    <location>
        <begin position="556"/>
        <end position="567"/>
    </location>
</feature>
<feature type="region of interest" description="Disordered" evidence="1">
    <location>
        <begin position="193"/>
        <end position="306"/>
    </location>
</feature>
<feature type="compositionally biased region" description="Polar residues" evidence="1">
    <location>
        <begin position="290"/>
        <end position="299"/>
    </location>
</feature>
<feature type="compositionally biased region" description="Low complexity" evidence="1">
    <location>
        <begin position="230"/>
        <end position="245"/>
    </location>
</feature>
<feature type="region of interest" description="Disordered" evidence="1">
    <location>
        <begin position="526"/>
        <end position="567"/>
    </location>
</feature>
<feature type="compositionally biased region" description="Basic residues" evidence="1">
    <location>
        <begin position="86"/>
        <end position="98"/>
    </location>
</feature>
<feature type="compositionally biased region" description="Polar residues" evidence="1">
    <location>
        <begin position="361"/>
        <end position="400"/>
    </location>
</feature>
<feature type="compositionally biased region" description="Low complexity" evidence="1">
    <location>
        <begin position="141"/>
        <end position="162"/>
    </location>
</feature>
<proteinExistence type="predicted"/>
<accession>A0A0L0F9J4</accession>
<protein>
    <submittedName>
        <fullName evidence="2">Uncharacterized protein</fullName>
    </submittedName>
</protein>
<feature type="region of interest" description="Disordered" evidence="1">
    <location>
        <begin position="343"/>
        <end position="408"/>
    </location>
</feature>
<dbReference type="GeneID" id="25914552"/>
<dbReference type="RefSeq" id="XP_014147296.1">
    <property type="nucleotide sequence ID" value="XM_014291821.1"/>
</dbReference>